<name>A0A8T0MW24_PANVG</name>
<evidence type="ECO:0000313" key="2">
    <source>
        <dbReference type="Proteomes" id="UP000823388"/>
    </source>
</evidence>
<accession>A0A8T0MW24</accession>
<sequence length="73" mass="7588">MCRISATTCTSSLTGFRKTVASSAYRLVRNLVTLAPNGDKNPSAVAISKSRCKGSMTMMNNSGDSGSPCLSPV</sequence>
<comment type="caution">
    <text evidence="1">The sequence shown here is derived from an EMBL/GenBank/DDBJ whole genome shotgun (WGS) entry which is preliminary data.</text>
</comment>
<gene>
    <name evidence="1" type="ORF">PVAP13_9NG684114</name>
</gene>
<dbReference type="AlphaFoldDB" id="A0A8T0MW24"/>
<keyword evidence="2" id="KW-1185">Reference proteome</keyword>
<proteinExistence type="predicted"/>
<reference evidence="1" key="1">
    <citation type="submission" date="2020-05" db="EMBL/GenBank/DDBJ databases">
        <title>WGS assembly of Panicum virgatum.</title>
        <authorList>
            <person name="Lovell J.T."/>
            <person name="Jenkins J."/>
            <person name="Shu S."/>
            <person name="Juenger T.E."/>
            <person name="Schmutz J."/>
        </authorList>
    </citation>
    <scope>NUCLEOTIDE SEQUENCE</scope>
    <source>
        <strain evidence="1">AP13</strain>
    </source>
</reference>
<evidence type="ECO:0000313" key="1">
    <source>
        <dbReference type="EMBL" id="KAG2541350.1"/>
    </source>
</evidence>
<protein>
    <submittedName>
        <fullName evidence="1">Uncharacterized protein</fullName>
    </submittedName>
</protein>
<dbReference type="Proteomes" id="UP000823388">
    <property type="component" value="Chromosome 9N"/>
</dbReference>
<dbReference type="EMBL" id="CM029054">
    <property type="protein sequence ID" value="KAG2541350.1"/>
    <property type="molecule type" value="Genomic_DNA"/>
</dbReference>
<organism evidence="1 2">
    <name type="scientific">Panicum virgatum</name>
    <name type="common">Blackwell switchgrass</name>
    <dbReference type="NCBI Taxonomy" id="38727"/>
    <lineage>
        <taxon>Eukaryota</taxon>
        <taxon>Viridiplantae</taxon>
        <taxon>Streptophyta</taxon>
        <taxon>Embryophyta</taxon>
        <taxon>Tracheophyta</taxon>
        <taxon>Spermatophyta</taxon>
        <taxon>Magnoliopsida</taxon>
        <taxon>Liliopsida</taxon>
        <taxon>Poales</taxon>
        <taxon>Poaceae</taxon>
        <taxon>PACMAD clade</taxon>
        <taxon>Panicoideae</taxon>
        <taxon>Panicodae</taxon>
        <taxon>Paniceae</taxon>
        <taxon>Panicinae</taxon>
        <taxon>Panicum</taxon>
        <taxon>Panicum sect. Hiantes</taxon>
    </lineage>
</organism>